<dbReference type="PROSITE" id="PS50088">
    <property type="entry name" value="ANK_REPEAT"/>
    <property type="match status" value="2"/>
</dbReference>
<name>A2FDB3_TRIV3</name>
<protein>
    <recommendedName>
        <fullName evidence="2">PH domain-containing protein</fullName>
    </recommendedName>
</protein>
<keyword evidence="4" id="KW-1185">Reference proteome</keyword>
<dbReference type="KEGG" id="tva:4754893"/>
<dbReference type="InterPro" id="IPR020683">
    <property type="entry name" value="DUF3447"/>
</dbReference>
<dbReference type="VEuPathDB" id="TrichDB:TVAG_358280"/>
<dbReference type="PROSITE" id="PS50003">
    <property type="entry name" value="PH_DOMAIN"/>
    <property type="match status" value="1"/>
</dbReference>
<dbReference type="PROSITE" id="PS50297">
    <property type="entry name" value="ANK_REP_REGION"/>
    <property type="match status" value="1"/>
</dbReference>
<dbReference type="PANTHER" id="PTHR24159:SF5">
    <property type="entry name" value="ANK_REP_REGION DOMAIN-CONTAINING PROTEIN"/>
    <property type="match status" value="1"/>
</dbReference>
<sequence>MQIKRTYYIITDTENERDDWIDMIHTTINIQTGGNQAIILKNYAELYQNYINFSELIWNLTKHGIPTIINSFKYLFRQKIFTPERILSILKNICKVSIKKTELFANLYERLSKECNIKYDASYFDDLLPVKAILIIRKVIEGEMPTDYVNCSEEEISKVFKKGSLFYNLLWDDVDSLRPEFNATEGQCKEKFNTSVIGLAARFGSYRVFIQILNSESGNLTEDVLNEAFAGGNFEIIKEIQKKFPKIPEGALDLAVQYHQNAVINEYINDNVTDFSWLTALKFGNFKAFFDKVFSAKDHNKRDLSGLTSLMAAAEEGYTPICKLIAELGGSVDALSSTNDTALIYALNNKNFEVVASLLEIGANINIKIENGSCPLLICTQNNNVDAVKFLVQYKLGVDSSNYDKET</sequence>
<dbReference type="Gene3D" id="1.25.40.20">
    <property type="entry name" value="Ankyrin repeat-containing domain"/>
    <property type="match status" value="1"/>
</dbReference>
<reference evidence="3" key="1">
    <citation type="submission" date="2006-10" db="EMBL/GenBank/DDBJ databases">
        <authorList>
            <person name="Amadeo P."/>
            <person name="Zhao Q."/>
            <person name="Wortman J."/>
            <person name="Fraser-Liggett C."/>
            <person name="Carlton J."/>
        </authorList>
    </citation>
    <scope>NUCLEOTIDE SEQUENCE</scope>
    <source>
        <strain evidence="3">G3</strain>
    </source>
</reference>
<feature type="repeat" description="ANK" evidence="1">
    <location>
        <begin position="305"/>
        <end position="337"/>
    </location>
</feature>
<dbReference type="AlphaFoldDB" id="A2FDB3"/>
<dbReference type="SUPFAM" id="SSF48403">
    <property type="entry name" value="Ankyrin repeat"/>
    <property type="match status" value="1"/>
</dbReference>
<organism evidence="3 4">
    <name type="scientific">Trichomonas vaginalis (strain ATCC PRA-98 / G3)</name>
    <dbReference type="NCBI Taxonomy" id="412133"/>
    <lineage>
        <taxon>Eukaryota</taxon>
        <taxon>Metamonada</taxon>
        <taxon>Parabasalia</taxon>
        <taxon>Trichomonadida</taxon>
        <taxon>Trichomonadidae</taxon>
        <taxon>Trichomonas</taxon>
    </lineage>
</organism>
<dbReference type="InParanoid" id="A2FDB3"/>
<dbReference type="InterPro" id="IPR001849">
    <property type="entry name" value="PH_domain"/>
</dbReference>
<dbReference type="eggNOG" id="KOG4177">
    <property type="taxonomic scope" value="Eukaryota"/>
</dbReference>
<dbReference type="Pfam" id="PF12796">
    <property type="entry name" value="Ank_2"/>
    <property type="match status" value="1"/>
</dbReference>
<dbReference type="VEuPathDB" id="TrichDB:TVAGG3_0758210"/>
<dbReference type="PANTHER" id="PTHR24159">
    <property type="match status" value="1"/>
</dbReference>
<proteinExistence type="predicted"/>
<reference evidence="3" key="2">
    <citation type="journal article" date="2007" name="Science">
        <title>Draft genome sequence of the sexually transmitted pathogen Trichomonas vaginalis.</title>
        <authorList>
            <person name="Carlton J.M."/>
            <person name="Hirt R.P."/>
            <person name="Silva J.C."/>
            <person name="Delcher A.L."/>
            <person name="Schatz M."/>
            <person name="Zhao Q."/>
            <person name="Wortman J.R."/>
            <person name="Bidwell S.L."/>
            <person name="Alsmark U.C.M."/>
            <person name="Besteiro S."/>
            <person name="Sicheritz-Ponten T."/>
            <person name="Noel C.J."/>
            <person name="Dacks J.B."/>
            <person name="Foster P.G."/>
            <person name="Simillion C."/>
            <person name="Van de Peer Y."/>
            <person name="Miranda-Saavedra D."/>
            <person name="Barton G.J."/>
            <person name="Westrop G.D."/>
            <person name="Mueller S."/>
            <person name="Dessi D."/>
            <person name="Fiori P.L."/>
            <person name="Ren Q."/>
            <person name="Paulsen I."/>
            <person name="Zhang H."/>
            <person name="Bastida-Corcuera F.D."/>
            <person name="Simoes-Barbosa A."/>
            <person name="Brown M.T."/>
            <person name="Hayes R.D."/>
            <person name="Mukherjee M."/>
            <person name="Okumura C.Y."/>
            <person name="Schneider R."/>
            <person name="Smith A.J."/>
            <person name="Vanacova S."/>
            <person name="Villalvazo M."/>
            <person name="Haas B.J."/>
            <person name="Pertea M."/>
            <person name="Feldblyum T.V."/>
            <person name="Utterback T.R."/>
            <person name="Shu C.L."/>
            <person name="Osoegawa K."/>
            <person name="de Jong P.J."/>
            <person name="Hrdy I."/>
            <person name="Horvathova L."/>
            <person name="Zubacova Z."/>
            <person name="Dolezal P."/>
            <person name="Malik S.B."/>
            <person name="Logsdon J.M. Jr."/>
            <person name="Henze K."/>
            <person name="Gupta A."/>
            <person name="Wang C.C."/>
            <person name="Dunne R.L."/>
            <person name="Upcroft J.A."/>
            <person name="Upcroft P."/>
            <person name="White O."/>
            <person name="Salzberg S.L."/>
            <person name="Tang P."/>
            <person name="Chiu C.-H."/>
            <person name="Lee Y.-S."/>
            <person name="Embley T.M."/>
            <person name="Coombs G.H."/>
            <person name="Mottram J.C."/>
            <person name="Tachezy J."/>
            <person name="Fraser-Liggett C.M."/>
            <person name="Johnson P.J."/>
        </authorList>
    </citation>
    <scope>NUCLEOTIDE SEQUENCE [LARGE SCALE GENOMIC DNA]</scope>
    <source>
        <strain evidence="3">G3</strain>
    </source>
</reference>
<dbReference type="Proteomes" id="UP000001542">
    <property type="component" value="Unassembled WGS sequence"/>
</dbReference>
<dbReference type="Pfam" id="PF11929">
    <property type="entry name" value="DUF3447"/>
    <property type="match status" value="1"/>
</dbReference>
<evidence type="ECO:0000259" key="2">
    <source>
        <dbReference type="PROSITE" id="PS50003"/>
    </source>
</evidence>
<keyword evidence="1" id="KW-0040">ANK repeat</keyword>
<dbReference type="InterPro" id="IPR036770">
    <property type="entry name" value="Ankyrin_rpt-contain_sf"/>
</dbReference>
<evidence type="ECO:0000313" key="3">
    <source>
        <dbReference type="EMBL" id="EAX97115.1"/>
    </source>
</evidence>
<dbReference type="STRING" id="5722.A2FDB3"/>
<dbReference type="RefSeq" id="XP_001310045.1">
    <property type="nucleotide sequence ID" value="XM_001310044.1"/>
</dbReference>
<feature type="domain" description="PH" evidence="2">
    <location>
        <begin position="1"/>
        <end position="29"/>
    </location>
</feature>
<evidence type="ECO:0000313" key="4">
    <source>
        <dbReference type="Proteomes" id="UP000001542"/>
    </source>
</evidence>
<dbReference type="EMBL" id="DS113729">
    <property type="protein sequence ID" value="EAX97115.1"/>
    <property type="molecule type" value="Genomic_DNA"/>
</dbReference>
<feature type="repeat" description="ANK" evidence="1">
    <location>
        <begin position="338"/>
        <end position="370"/>
    </location>
</feature>
<accession>A2FDB3</accession>
<dbReference type="InterPro" id="IPR002110">
    <property type="entry name" value="Ankyrin_rpt"/>
</dbReference>
<gene>
    <name evidence="3" type="ORF">TVAG_451530</name>
</gene>
<dbReference type="SMART" id="SM00248">
    <property type="entry name" value="ANK"/>
    <property type="match status" value="3"/>
</dbReference>
<evidence type="ECO:0000256" key="1">
    <source>
        <dbReference type="PROSITE-ProRule" id="PRU00023"/>
    </source>
</evidence>